<name>A0ABU0JZ48_9BACL</name>
<dbReference type="GeneID" id="301325413"/>
<protein>
    <submittedName>
        <fullName evidence="1">Uncharacterized protein</fullName>
    </submittedName>
</protein>
<keyword evidence="2" id="KW-1185">Reference proteome</keyword>
<comment type="caution">
    <text evidence="1">The sequence shown here is derived from an EMBL/GenBank/DDBJ whole genome shotgun (WGS) entry which is preliminary data.</text>
</comment>
<evidence type="ECO:0000313" key="2">
    <source>
        <dbReference type="Proteomes" id="UP001226720"/>
    </source>
</evidence>
<organism evidence="1 2">
    <name type="scientific">Guptibacillus hwajinpoensis</name>
    <dbReference type="NCBI Taxonomy" id="208199"/>
    <lineage>
        <taxon>Bacteria</taxon>
        <taxon>Bacillati</taxon>
        <taxon>Bacillota</taxon>
        <taxon>Bacilli</taxon>
        <taxon>Bacillales</taxon>
        <taxon>Guptibacillaceae</taxon>
        <taxon>Guptibacillus</taxon>
    </lineage>
</organism>
<proteinExistence type="predicted"/>
<evidence type="ECO:0000313" key="1">
    <source>
        <dbReference type="EMBL" id="MDQ0482390.1"/>
    </source>
</evidence>
<dbReference type="Proteomes" id="UP001226720">
    <property type="component" value="Unassembled WGS sequence"/>
</dbReference>
<dbReference type="EMBL" id="JAUSWM010000002">
    <property type="protein sequence ID" value="MDQ0482390.1"/>
    <property type="molecule type" value="Genomic_DNA"/>
</dbReference>
<dbReference type="RefSeq" id="WP_301550203.1">
    <property type="nucleotide sequence ID" value="NZ_JAQRMZ010000001.1"/>
</dbReference>
<sequence>MEVIVEFIGLIGEFFFMYGDGPDEQRIEENIAALMAFSWFAELRKNPEYEELIRKNESVRYVIGKMRIKRMKNSTMYEERKERRLMKELHKQLVAKTQA</sequence>
<gene>
    <name evidence="1" type="ORF">QO000_001359</name>
</gene>
<reference evidence="1" key="1">
    <citation type="submission" date="2023-07" db="EMBL/GenBank/DDBJ databases">
        <title>Genomic Encyclopedia of Type Strains, Phase IV (KMG-IV): sequencing the most valuable type-strain genomes for metagenomic binning, comparative biology and taxonomic classification.</title>
        <authorList>
            <person name="Goeker M."/>
        </authorList>
    </citation>
    <scope>NUCLEOTIDE SEQUENCE [LARGE SCALE GENOMIC DNA]</scope>
    <source>
        <strain evidence="1">JSM 076093</strain>
    </source>
</reference>
<accession>A0ABU0JZ48</accession>